<reference evidence="3 4" key="1">
    <citation type="journal article" date="2020" name="Nat. Commun.">
        <title>Genome of Tripterygium wilfordii and identification of cytochrome P450 involved in triptolide biosynthesis.</title>
        <authorList>
            <person name="Tu L."/>
            <person name="Su P."/>
            <person name="Zhang Z."/>
            <person name="Gao L."/>
            <person name="Wang J."/>
            <person name="Hu T."/>
            <person name="Zhou J."/>
            <person name="Zhang Y."/>
            <person name="Zhao Y."/>
            <person name="Liu Y."/>
            <person name="Song Y."/>
            <person name="Tong Y."/>
            <person name="Lu Y."/>
            <person name="Yang J."/>
            <person name="Xu C."/>
            <person name="Jia M."/>
            <person name="Peters R.J."/>
            <person name="Huang L."/>
            <person name="Gao W."/>
        </authorList>
    </citation>
    <scope>NUCLEOTIDE SEQUENCE [LARGE SCALE GENOMIC DNA]</scope>
    <source>
        <strain evidence="4">cv. XIE 37</strain>
        <tissue evidence="3">Leaf</tissue>
    </source>
</reference>
<dbReference type="PANTHER" id="PTHR47926">
    <property type="entry name" value="PENTATRICOPEPTIDE REPEAT-CONTAINING PROTEIN"/>
    <property type="match status" value="1"/>
</dbReference>
<keyword evidence="4" id="KW-1185">Reference proteome</keyword>
<keyword evidence="1" id="KW-0677">Repeat</keyword>
<evidence type="ECO:0000256" key="1">
    <source>
        <dbReference type="ARBA" id="ARBA00022737"/>
    </source>
</evidence>
<dbReference type="FunFam" id="1.25.40.10:FF:000242">
    <property type="entry name" value="Pentatricopeptide repeat-containing protein"/>
    <property type="match status" value="1"/>
</dbReference>
<dbReference type="OrthoDB" id="1913111at2759"/>
<dbReference type="PROSITE" id="PS51375">
    <property type="entry name" value="PPR"/>
    <property type="match status" value="4"/>
</dbReference>
<dbReference type="Proteomes" id="UP000593562">
    <property type="component" value="Unassembled WGS sequence"/>
</dbReference>
<dbReference type="InterPro" id="IPR002885">
    <property type="entry name" value="PPR_rpt"/>
</dbReference>
<dbReference type="GO" id="GO:0003723">
    <property type="term" value="F:RNA binding"/>
    <property type="evidence" value="ECO:0007669"/>
    <property type="project" value="InterPro"/>
</dbReference>
<dbReference type="AlphaFoldDB" id="A0A7J7CEL7"/>
<evidence type="ECO:0000256" key="2">
    <source>
        <dbReference type="PROSITE-ProRule" id="PRU00708"/>
    </source>
</evidence>
<dbReference type="PANTHER" id="PTHR47926:SF423">
    <property type="entry name" value="REPEAT-CONTAINING PROTEIN, PUTATIVE-RELATED"/>
    <property type="match status" value="1"/>
</dbReference>
<dbReference type="InterPro" id="IPR046960">
    <property type="entry name" value="PPR_At4g14850-like_plant"/>
</dbReference>
<proteinExistence type="predicted"/>
<comment type="caution">
    <text evidence="3">The sequence shown here is derived from an EMBL/GenBank/DDBJ whole genome shotgun (WGS) entry which is preliminary data.</text>
</comment>
<evidence type="ECO:0000313" key="4">
    <source>
        <dbReference type="Proteomes" id="UP000593562"/>
    </source>
</evidence>
<dbReference type="GO" id="GO:0009451">
    <property type="term" value="P:RNA modification"/>
    <property type="evidence" value="ECO:0007669"/>
    <property type="project" value="InterPro"/>
</dbReference>
<protein>
    <submittedName>
        <fullName evidence="3">Pentatricopeptide repeat-containing protein</fullName>
    </submittedName>
</protein>
<feature type="repeat" description="PPR" evidence="2">
    <location>
        <begin position="72"/>
        <end position="106"/>
    </location>
</feature>
<gene>
    <name evidence="3" type="ORF">HS088_TW17G00131</name>
</gene>
<evidence type="ECO:0000313" key="3">
    <source>
        <dbReference type="EMBL" id="KAF5732601.1"/>
    </source>
</evidence>
<feature type="repeat" description="PPR" evidence="2">
    <location>
        <begin position="604"/>
        <end position="638"/>
    </location>
</feature>
<dbReference type="Pfam" id="PF13041">
    <property type="entry name" value="PPR_2"/>
    <property type="match status" value="3"/>
</dbReference>
<accession>A0A7J7CEL7</accession>
<dbReference type="InParanoid" id="A0A7J7CEL7"/>
<dbReference type="FunCoup" id="A0A7J7CEL7">
    <property type="interactions" value="647"/>
</dbReference>
<name>A0A7J7CEL7_TRIWF</name>
<sequence>MILDGNLFNHVLRGCSAVRSLNTTKTLHAFIIKLGQNVFQPFYLTNNVISQYASLDELYMAHKVFDRMPQRNVVSYNTIIGAYSRCGDVEEAWRLFTEMMWVGLSPNQFTLGSILSCPSLDYCRGVQLQALASKNGTFVLEAFVGTALLGVYGRRKAFGEVARVFEDMPNKSLVTWNSMLSLFGHHGLVEDCTILFRDLLRMQASLSGSSFVAALTGLDCERDLELGEQLHSLVIKNGFDFEVSVGNSLINMYSKCAGMSLVVSLFEELPVKDVVTYNTVIGALTKDDRALLALDLFLTMSEGGILPNQTTFANIVVSCTSLQTPIYGEFIHTKIIKQALDSDAFVGSALIDFYAKSDKLEEAHQCFFSIYDKNVICWNALILGYANKGSSTSMSLLLEMLRLGYRPSEFSFSAVLRSSSMSELQQLHCMIIRLGYQNNEYVSSSLITMYAKNGCISDALIFITSSGTSLGVVPSNNIASIYNKIGQYHEVVKLLSVLEEPDVISWNIVIAACARNGDYSEVFELFKHMHMVEIRPDNYTFVSLLSACSKLCDLALGRSIHGLILKFDFNRCDTFLCNVMIDMYGKCGSVESSVDVFDQTINRNLVTWTALISALGINGYAHDALGKFRKMEFLGLRPDKVAFLAVLTACRHGGLVREGMELFGQMRRIYEIEPEMDHYNCLVNLLARCGHLKEAEQIIGNMPFPPNALVWRSFLEGCKRQRTAEDQIKNRVAQQSRISAMV</sequence>
<dbReference type="InterPro" id="IPR011990">
    <property type="entry name" value="TPR-like_helical_dom_sf"/>
</dbReference>
<dbReference type="FunFam" id="1.25.40.10:FF:001096">
    <property type="entry name" value="Pentatricopeptide repeat-containing protein"/>
    <property type="match status" value="1"/>
</dbReference>
<feature type="repeat" description="PPR" evidence="2">
    <location>
        <begin position="502"/>
        <end position="536"/>
    </location>
</feature>
<dbReference type="Gene3D" id="1.25.40.10">
    <property type="entry name" value="Tetratricopeptide repeat domain"/>
    <property type="match status" value="7"/>
</dbReference>
<organism evidence="3 4">
    <name type="scientific">Tripterygium wilfordii</name>
    <name type="common">Thunder God vine</name>
    <dbReference type="NCBI Taxonomy" id="458696"/>
    <lineage>
        <taxon>Eukaryota</taxon>
        <taxon>Viridiplantae</taxon>
        <taxon>Streptophyta</taxon>
        <taxon>Embryophyta</taxon>
        <taxon>Tracheophyta</taxon>
        <taxon>Spermatophyta</taxon>
        <taxon>Magnoliopsida</taxon>
        <taxon>eudicotyledons</taxon>
        <taxon>Gunneridae</taxon>
        <taxon>Pentapetalae</taxon>
        <taxon>rosids</taxon>
        <taxon>fabids</taxon>
        <taxon>Celastrales</taxon>
        <taxon>Celastraceae</taxon>
        <taxon>Tripterygium</taxon>
    </lineage>
</organism>
<dbReference type="Pfam" id="PF01535">
    <property type="entry name" value="PPR"/>
    <property type="match status" value="6"/>
</dbReference>
<dbReference type="NCBIfam" id="TIGR00756">
    <property type="entry name" value="PPR"/>
    <property type="match status" value="4"/>
</dbReference>
<dbReference type="EMBL" id="JAAARO010000017">
    <property type="protein sequence ID" value="KAF5732601.1"/>
    <property type="molecule type" value="Genomic_DNA"/>
</dbReference>
<feature type="repeat" description="PPR" evidence="2">
    <location>
        <begin position="273"/>
        <end position="307"/>
    </location>
</feature>